<feature type="compositionally biased region" description="Basic and acidic residues" evidence="1">
    <location>
        <begin position="55"/>
        <end position="69"/>
    </location>
</feature>
<sequence length="266" mass="30092">MGALVNPTACQTGYVFCYVCIFHWLNGEHQRQLDFMAGEGAGAPWEEEIIGDDEEMKKTPSGDDSEKGPQEIPPHVPQDLMSDEDRAVDGQTTRLLWIRTWYGVKDDQTSQDAADAAYNRLRTVVFGNGDINDACLEKECIFENKEEFGPGSITMPNGDTNPDFVDGIAYGTPGSNLYHHKLEKFQSIMVVVADRKACEEGWVLFLAPNHRGEVLPFRIRDRAAWVYQRILDFMEGQDLENTMDPDQDVEFYMRENPDGWAPDSVL</sequence>
<gene>
    <name evidence="2" type="ORF">N7530_005233</name>
</gene>
<evidence type="ECO:0000313" key="3">
    <source>
        <dbReference type="Proteomes" id="UP001147760"/>
    </source>
</evidence>
<reference evidence="2" key="2">
    <citation type="journal article" date="2023" name="IMA Fungus">
        <title>Comparative genomic study of the Penicillium genus elucidates a diverse pangenome and 15 lateral gene transfer events.</title>
        <authorList>
            <person name="Petersen C."/>
            <person name="Sorensen T."/>
            <person name="Nielsen M.R."/>
            <person name="Sondergaard T.E."/>
            <person name="Sorensen J.L."/>
            <person name="Fitzpatrick D.A."/>
            <person name="Frisvad J.C."/>
            <person name="Nielsen K.L."/>
        </authorList>
    </citation>
    <scope>NUCLEOTIDE SEQUENCE</scope>
    <source>
        <strain evidence="2">IBT 17660</strain>
    </source>
</reference>
<dbReference type="AlphaFoldDB" id="A0A9W9WZH8"/>
<protein>
    <submittedName>
        <fullName evidence="2">Uncharacterized protein</fullName>
    </submittedName>
</protein>
<evidence type="ECO:0000256" key="1">
    <source>
        <dbReference type="SAM" id="MobiDB-lite"/>
    </source>
</evidence>
<name>A0A9W9WZH8_9EURO</name>
<keyword evidence="3" id="KW-1185">Reference proteome</keyword>
<feature type="region of interest" description="Disordered" evidence="1">
    <location>
        <begin position="55"/>
        <end position="85"/>
    </location>
</feature>
<organism evidence="2 3">
    <name type="scientific">Penicillium desertorum</name>
    <dbReference type="NCBI Taxonomy" id="1303715"/>
    <lineage>
        <taxon>Eukaryota</taxon>
        <taxon>Fungi</taxon>
        <taxon>Dikarya</taxon>
        <taxon>Ascomycota</taxon>
        <taxon>Pezizomycotina</taxon>
        <taxon>Eurotiomycetes</taxon>
        <taxon>Eurotiomycetidae</taxon>
        <taxon>Eurotiales</taxon>
        <taxon>Aspergillaceae</taxon>
        <taxon>Penicillium</taxon>
    </lineage>
</organism>
<comment type="caution">
    <text evidence="2">The sequence shown here is derived from an EMBL/GenBank/DDBJ whole genome shotgun (WGS) entry which is preliminary data.</text>
</comment>
<dbReference type="EMBL" id="JAPWDO010000003">
    <property type="protein sequence ID" value="KAJ5479724.1"/>
    <property type="molecule type" value="Genomic_DNA"/>
</dbReference>
<dbReference type="Proteomes" id="UP001147760">
    <property type="component" value="Unassembled WGS sequence"/>
</dbReference>
<accession>A0A9W9WZH8</accession>
<reference evidence="2" key="1">
    <citation type="submission" date="2022-12" db="EMBL/GenBank/DDBJ databases">
        <authorList>
            <person name="Petersen C."/>
        </authorList>
    </citation>
    <scope>NUCLEOTIDE SEQUENCE</scope>
    <source>
        <strain evidence="2">IBT 17660</strain>
    </source>
</reference>
<dbReference type="OrthoDB" id="4364812at2759"/>
<proteinExistence type="predicted"/>
<evidence type="ECO:0000313" key="2">
    <source>
        <dbReference type="EMBL" id="KAJ5479724.1"/>
    </source>
</evidence>